<dbReference type="GO" id="GO:0004197">
    <property type="term" value="F:cysteine-type endopeptidase activity"/>
    <property type="evidence" value="ECO:0007669"/>
    <property type="project" value="InterPro"/>
</dbReference>
<evidence type="ECO:0000313" key="3">
    <source>
        <dbReference type="EMBL" id="GCC37426.1"/>
    </source>
</evidence>
<comment type="caution">
    <text evidence="3">The sequence shown here is derived from an EMBL/GenBank/DDBJ whole genome shotgun (WGS) entry which is preliminary data.</text>
</comment>
<dbReference type="PANTHER" id="PTHR22576">
    <property type="entry name" value="MUCOSA ASSOCIATED LYMPHOID TISSUE LYMPHOMA TRANSLOCATION PROTEIN 1/PARACASPASE"/>
    <property type="match status" value="1"/>
</dbReference>
<dbReference type="InterPro" id="IPR003598">
    <property type="entry name" value="Ig_sub2"/>
</dbReference>
<dbReference type="STRING" id="137246.A0A401T431"/>
<dbReference type="SMART" id="SM00408">
    <property type="entry name" value="IGc2"/>
    <property type="match status" value="2"/>
</dbReference>
<dbReference type="SUPFAM" id="SSF52129">
    <property type="entry name" value="Caspase-like"/>
    <property type="match status" value="1"/>
</dbReference>
<evidence type="ECO:0000313" key="4">
    <source>
        <dbReference type="Proteomes" id="UP000287033"/>
    </source>
</evidence>
<dbReference type="PROSITE" id="PS50835">
    <property type="entry name" value="IG_LIKE"/>
    <property type="match status" value="2"/>
</dbReference>
<dbReference type="Proteomes" id="UP000287033">
    <property type="component" value="Unassembled WGS sequence"/>
</dbReference>
<protein>
    <recommendedName>
        <fullName evidence="2">Ig-like domain-containing protein</fullName>
    </recommendedName>
</protein>
<feature type="compositionally biased region" description="Polar residues" evidence="1">
    <location>
        <begin position="649"/>
        <end position="661"/>
    </location>
</feature>
<name>A0A401T431_CHIPU</name>
<organism evidence="3 4">
    <name type="scientific">Chiloscyllium punctatum</name>
    <name type="common">Brownbanded bambooshark</name>
    <name type="synonym">Hemiscyllium punctatum</name>
    <dbReference type="NCBI Taxonomy" id="137246"/>
    <lineage>
        <taxon>Eukaryota</taxon>
        <taxon>Metazoa</taxon>
        <taxon>Chordata</taxon>
        <taxon>Craniata</taxon>
        <taxon>Vertebrata</taxon>
        <taxon>Chondrichthyes</taxon>
        <taxon>Elasmobranchii</taxon>
        <taxon>Galeomorphii</taxon>
        <taxon>Galeoidea</taxon>
        <taxon>Orectolobiformes</taxon>
        <taxon>Hemiscylliidae</taxon>
        <taxon>Chiloscyllium</taxon>
    </lineage>
</organism>
<dbReference type="InterPro" id="IPR029030">
    <property type="entry name" value="Caspase-like_dom_sf"/>
</dbReference>
<dbReference type="GO" id="GO:0006508">
    <property type="term" value="P:proteolysis"/>
    <property type="evidence" value="ECO:0007669"/>
    <property type="project" value="InterPro"/>
</dbReference>
<proteinExistence type="predicted"/>
<evidence type="ECO:0000256" key="1">
    <source>
        <dbReference type="SAM" id="MobiDB-lite"/>
    </source>
</evidence>
<feature type="compositionally biased region" description="Basic and acidic residues" evidence="1">
    <location>
        <begin position="24"/>
        <end position="33"/>
    </location>
</feature>
<dbReference type="Gene3D" id="3.40.50.1460">
    <property type="match status" value="1"/>
</dbReference>
<dbReference type="InterPro" id="IPR011600">
    <property type="entry name" value="Pept_C14_caspase"/>
</dbReference>
<dbReference type="SUPFAM" id="SSF48726">
    <property type="entry name" value="Immunoglobulin"/>
    <property type="match status" value="2"/>
</dbReference>
<dbReference type="EMBL" id="BEZZ01000999">
    <property type="protein sequence ID" value="GCC37426.1"/>
    <property type="molecule type" value="Genomic_DNA"/>
</dbReference>
<feature type="compositionally biased region" description="Low complexity" evidence="1">
    <location>
        <begin position="627"/>
        <end position="640"/>
    </location>
</feature>
<gene>
    <name evidence="3" type="ORF">chiPu_0015930</name>
</gene>
<dbReference type="CDD" id="cd00096">
    <property type="entry name" value="Ig"/>
    <property type="match status" value="1"/>
</dbReference>
<dbReference type="AlphaFoldDB" id="A0A401T431"/>
<dbReference type="InterPro" id="IPR033540">
    <property type="entry name" value="MALT1_IG-like_dom_sf"/>
</dbReference>
<reference evidence="3 4" key="1">
    <citation type="journal article" date="2018" name="Nat. Ecol. Evol.">
        <title>Shark genomes provide insights into elasmobranch evolution and the origin of vertebrates.</title>
        <authorList>
            <person name="Hara Y"/>
            <person name="Yamaguchi K"/>
            <person name="Onimaru K"/>
            <person name="Kadota M"/>
            <person name="Koyanagi M"/>
            <person name="Keeley SD"/>
            <person name="Tatsumi K"/>
            <person name="Tanaka K"/>
            <person name="Motone F"/>
            <person name="Kageyama Y"/>
            <person name="Nozu R"/>
            <person name="Adachi N"/>
            <person name="Nishimura O"/>
            <person name="Nakagawa R"/>
            <person name="Tanegashima C"/>
            <person name="Kiyatake I"/>
            <person name="Matsumoto R"/>
            <person name="Murakumo K"/>
            <person name="Nishida K"/>
            <person name="Terakita A"/>
            <person name="Kuratani S"/>
            <person name="Sato K"/>
            <person name="Hyodo S Kuraku.S."/>
        </authorList>
    </citation>
    <scope>NUCLEOTIDE SEQUENCE [LARGE SCALE GENOMIC DNA]</scope>
</reference>
<dbReference type="PANTHER" id="PTHR22576:SF38">
    <property type="entry name" value="MUCOSA-ASSOCIATED LYMPHOID TISSUE LYMPHOMA TRANSLOCATION PROTEIN 1-LIKE"/>
    <property type="match status" value="1"/>
</dbReference>
<dbReference type="Pfam" id="PF00656">
    <property type="entry name" value="Peptidase_C14"/>
    <property type="match status" value="1"/>
</dbReference>
<sequence length="691" mass="77397">MWAAEPERDPAPDTLSVPGAERGPQGHREREGQRFGQRSHNSESFSDDPVIFLSTKPKRCTDSLPLEKAQTREPEEILARRRMSWGERSKRRSTVQSRERPGIVITKQPESASVPAGCPVTLQCVAIGPTPLQYQWFKGQEEIAGAVQSVLPVNERRSALYVCRVHDQQNECVFSDWAKIKVHFIKSELPHRWKGEPVIGLQPESLRVKVGQRVSLRCVAFGIPAPKYQWYKNGIPLPHQTEGDLVIATVEMRHYGTYLCAVSNDQGECWSSAADLSVVEIIPIAVSLPPRRVAGSGERKVTATLPSICRKPALFYYAGHGYECSGRNYMVPVNAPNPYRPENCINVQKILCKMQVKNTALNVLLLDMCRKWYNQEYLPSDLQPLAPTGNIVYGYATCEDAEAYEVQDGEYSSGIFMKYLKRHILKKEKVTQVLENVSEEMGKDQLITGKQVMEIRHTLKECRALTDEVCTKGHTVQLRVRNERWKQANELPKRRTIRFPCGVEVELSCSAIFSNVMIVYANIKTRPSDIAKCKVFLQKPEELASACSDLDGGSSQLDSLLSSLSDDPLSDTTLRLSGLHKLEQPLLLRLTLKYWTSQEHPKLEETATVNLGHPLVAQLELYRTMSSATSTSSTNQDSTSVPDTAITKDASSSCRSGTRTAVNKRELKASVSRARTSNQPEENDESEISYG</sequence>
<feature type="domain" description="Ig-like" evidence="2">
    <location>
        <begin position="101"/>
        <end position="175"/>
    </location>
</feature>
<dbReference type="InterPro" id="IPR007110">
    <property type="entry name" value="Ig-like_dom"/>
</dbReference>
<feature type="compositionally biased region" description="Basic and acidic residues" evidence="1">
    <location>
        <begin position="1"/>
        <end position="11"/>
    </location>
</feature>
<dbReference type="Pfam" id="PF13927">
    <property type="entry name" value="Ig_3"/>
    <property type="match status" value="1"/>
</dbReference>
<dbReference type="OrthoDB" id="417046at2759"/>
<dbReference type="InterPro" id="IPR052039">
    <property type="entry name" value="Caspase-related_regulators"/>
</dbReference>
<dbReference type="InterPro" id="IPR003599">
    <property type="entry name" value="Ig_sub"/>
</dbReference>
<dbReference type="Gene3D" id="2.60.40.10">
    <property type="entry name" value="Immunoglobulins"/>
    <property type="match status" value="2"/>
</dbReference>
<evidence type="ECO:0000259" key="2">
    <source>
        <dbReference type="PROSITE" id="PS50835"/>
    </source>
</evidence>
<dbReference type="InterPro" id="IPR036179">
    <property type="entry name" value="Ig-like_dom_sf"/>
</dbReference>
<keyword evidence="4" id="KW-1185">Reference proteome</keyword>
<dbReference type="SMART" id="SM00409">
    <property type="entry name" value="IG"/>
    <property type="match status" value="2"/>
</dbReference>
<dbReference type="InterPro" id="IPR041077">
    <property type="entry name" value="MALT1_Ig"/>
</dbReference>
<feature type="compositionally biased region" description="Acidic residues" evidence="1">
    <location>
        <begin position="681"/>
        <end position="691"/>
    </location>
</feature>
<dbReference type="InterPro" id="IPR013783">
    <property type="entry name" value="Ig-like_fold"/>
</dbReference>
<dbReference type="Gene3D" id="2.60.40.3360">
    <property type="match status" value="1"/>
</dbReference>
<accession>A0A401T431</accession>
<feature type="region of interest" description="Disordered" evidence="1">
    <location>
        <begin position="627"/>
        <end position="691"/>
    </location>
</feature>
<dbReference type="Pfam" id="PF18703">
    <property type="entry name" value="MALT1_Ig"/>
    <property type="match status" value="1"/>
</dbReference>
<feature type="region of interest" description="Disordered" evidence="1">
    <location>
        <begin position="1"/>
        <end position="75"/>
    </location>
</feature>
<feature type="domain" description="Ig-like" evidence="2">
    <location>
        <begin position="197"/>
        <end position="277"/>
    </location>
</feature>